<gene>
    <name evidence="5" type="ORF">H4R34_001271</name>
</gene>
<dbReference type="PANTHER" id="PTHR23402">
    <property type="entry name" value="PROTEASE FAMILY C15 PYROGLUTAMYL-PEPTIDASE I-RELATED"/>
    <property type="match status" value="1"/>
</dbReference>
<dbReference type="GO" id="GO:0006508">
    <property type="term" value="P:proteolysis"/>
    <property type="evidence" value="ECO:0007669"/>
    <property type="project" value="UniProtKB-KW"/>
</dbReference>
<dbReference type="InterPro" id="IPR016125">
    <property type="entry name" value="Peptidase_C15-like"/>
</dbReference>
<evidence type="ECO:0000256" key="2">
    <source>
        <dbReference type="ARBA" id="ARBA00022670"/>
    </source>
</evidence>
<evidence type="ECO:0000256" key="3">
    <source>
        <dbReference type="ARBA" id="ARBA00022801"/>
    </source>
</evidence>
<keyword evidence="4" id="KW-0788">Thiol protease</keyword>
<sequence length="287" mass="31421">MAPEYHILVTGFEPFGTPRPKTNASWEAARLLSDQRIAVPNPADPGGAPQCLVHLHTLQLPVEYDAVLARVPPLYHQSSNLKGQTFDFIIHVGQTNPQQLTVEQCARRSGYTKKDNVEQVIAHHECPNSLLAHFGLPTQAMPSAFTPTIDVPKLVTWLQQRHQHDHSLLAQPATDAGLYLCEFTYYVSMCCSWAMSQQSTASTSAGDNACPLPPQQCSQRGPDLVASNTPLDCCPKAQQASRVLFIHVPPENQPLTAQQSSQVIRDTVVWLGQHYLGSQSIGPGKGC</sequence>
<keyword evidence="6" id="KW-1185">Reference proteome</keyword>
<dbReference type="Proteomes" id="UP001151582">
    <property type="component" value="Unassembled WGS sequence"/>
</dbReference>
<dbReference type="PANTHER" id="PTHR23402:SF1">
    <property type="entry name" value="PYROGLUTAMYL-PEPTIDASE I"/>
    <property type="match status" value="1"/>
</dbReference>
<dbReference type="Gene3D" id="3.40.630.20">
    <property type="entry name" value="Peptidase C15, pyroglutamyl peptidase I-like"/>
    <property type="match status" value="1"/>
</dbReference>
<evidence type="ECO:0000256" key="4">
    <source>
        <dbReference type="ARBA" id="ARBA00022807"/>
    </source>
</evidence>
<organism evidence="5 6">
    <name type="scientific">Dimargaris verticillata</name>
    <dbReference type="NCBI Taxonomy" id="2761393"/>
    <lineage>
        <taxon>Eukaryota</taxon>
        <taxon>Fungi</taxon>
        <taxon>Fungi incertae sedis</taxon>
        <taxon>Zoopagomycota</taxon>
        <taxon>Kickxellomycotina</taxon>
        <taxon>Dimargaritomycetes</taxon>
        <taxon>Dimargaritales</taxon>
        <taxon>Dimargaritaceae</taxon>
        <taxon>Dimargaris</taxon>
    </lineage>
</organism>
<dbReference type="InterPro" id="IPR036440">
    <property type="entry name" value="Peptidase_C15-like_sf"/>
</dbReference>
<dbReference type="SUPFAM" id="SSF53182">
    <property type="entry name" value="Pyrrolidone carboxyl peptidase (pyroglutamate aminopeptidase)"/>
    <property type="match status" value="1"/>
</dbReference>
<proteinExistence type="inferred from homology"/>
<dbReference type="EMBL" id="JANBQB010000055">
    <property type="protein sequence ID" value="KAJ1983437.1"/>
    <property type="molecule type" value="Genomic_DNA"/>
</dbReference>
<keyword evidence="2" id="KW-0645">Protease</keyword>
<dbReference type="AlphaFoldDB" id="A0A9W8EEM3"/>
<name>A0A9W8EEM3_9FUNG</name>
<evidence type="ECO:0000256" key="1">
    <source>
        <dbReference type="ARBA" id="ARBA00006641"/>
    </source>
</evidence>
<evidence type="ECO:0000313" key="6">
    <source>
        <dbReference type="Proteomes" id="UP001151582"/>
    </source>
</evidence>
<dbReference type="GO" id="GO:0008234">
    <property type="term" value="F:cysteine-type peptidase activity"/>
    <property type="evidence" value="ECO:0007669"/>
    <property type="project" value="UniProtKB-KW"/>
</dbReference>
<evidence type="ECO:0000313" key="5">
    <source>
        <dbReference type="EMBL" id="KAJ1983437.1"/>
    </source>
</evidence>
<reference evidence="5" key="1">
    <citation type="submission" date="2022-07" db="EMBL/GenBank/DDBJ databases">
        <title>Phylogenomic reconstructions and comparative analyses of Kickxellomycotina fungi.</title>
        <authorList>
            <person name="Reynolds N.K."/>
            <person name="Stajich J.E."/>
            <person name="Barry K."/>
            <person name="Grigoriev I.V."/>
            <person name="Crous P."/>
            <person name="Smith M.E."/>
        </authorList>
    </citation>
    <scope>NUCLEOTIDE SEQUENCE</scope>
    <source>
        <strain evidence="5">RSA 567</strain>
    </source>
</reference>
<evidence type="ECO:0008006" key="7">
    <source>
        <dbReference type="Google" id="ProtNLM"/>
    </source>
</evidence>
<comment type="caution">
    <text evidence="5">The sequence shown here is derived from an EMBL/GenBank/DDBJ whole genome shotgun (WGS) entry which is preliminary data.</text>
</comment>
<comment type="similarity">
    <text evidence="1">Belongs to the peptidase C15 family.</text>
</comment>
<keyword evidence="3" id="KW-0378">Hydrolase</keyword>
<dbReference type="OrthoDB" id="407146at2759"/>
<protein>
    <recommendedName>
        <fullName evidence="7">Peptidase C15, pyroglutamyl peptidase I-like protein</fullName>
    </recommendedName>
</protein>
<accession>A0A9W8EEM3</accession>